<dbReference type="Proteomes" id="UP000663845">
    <property type="component" value="Unassembled WGS sequence"/>
</dbReference>
<name>A0A815X7N2_9BILA</name>
<feature type="region of interest" description="Disordered" evidence="1">
    <location>
        <begin position="65"/>
        <end position="101"/>
    </location>
</feature>
<dbReference type="AlphaFoldDB" id="A0A815X7N2"/>
<feature type="compositionally biased region" description="Polar residues" evidence="1">
    <location>
        <begin position="65"/>
        <end position="85"/>
    </location>
</feature>
<dbReference type="EMBL" id="CAJNOG010005746">
    <property type="protein sequence ID" value="CAF1554009.1"/>
    <property type="molecule type" value="Genomic_DNA"/>
</dbReference>
<gene>
    <name evidence="2" type="ORF">JYZ213_LOCUS46485</name>
</gene>
<evidence type="ECO:0000256" key="1">
    <source>
        <dbReference type="SAM" id="MobiDB-lite"/>
    </source>
</evidence>
<accession>A0A815X7N2</accession>
<reference evidence="2" key="1">
    <citation type="submission" date="2021-02" db="EMBL/GenBank/DDBJ databases">
        <authorList>
            <person name="Nowell W R."/>
        </authorList>
    </citation>
    <scope>NUCLEOTIDE SEQUENCE</scope>
</reference>
<sequence>KTTPPILRQREKSVDNDLINTGKLTKEKLLSKSPISIRQTQSLSRNMGHTFSNFLMNDLMLSPTPKSQMNVQQTLSLSHASSQTDLYEPAPNNNKEETNDSTKIIKNDEIESFNSISNEEVKEVLNEFDTMLVQELPRTPDTDANVIVQEPPSTTPSTDVIVQEVPVTPNIEVNVVVQDIPRLPKPEAPLTAAQLL</sequence>
<evidence type="ECO:0000313" key="3">
    <source>
        <dbReference type="Proteomes" id="UP000663845"/>
    </source>
</evidence>
<proteinExistence type="predicted"/>
<comment type="caution">
    <text evidence="2">The sequence shown here is derived from an EMBL/GenBank/DDBJ whole genome shotgun (WGS) entry which is preliminary data.</text>
</comment>
<feature type="non-terminal residue" evidence="2">
    <location>
        <position position="196"/>
    </location>
</feature>
<feature type="non-terminal residue" evidence="2">
    <location>
        <position position="1"/>
    </location>
</feature>
<organism evidence="2 3">
    <name type="scientific">Adineta steineri</name>
    <dbReference type="NCBI Taxonomy" id="433720"/>
    <lineage>
        <taxon>Eukaryota</taxon>
        <taxon>Metazoa</taxon>
        <taxon>Spiralia</taxon>
        <taxon>Gnathifera</taxon>
        <taxon>Rotifera</taxon>
        <taxon>Eurotatoria</taxon>
        <taxon>Bdelloidea</taxon>
        <taxon>Adinetida</taxon>
        <taxon>Adinetidae</taxon>
        <taxon>Adineta</taxon>
    </lineage>
</organism>
<evidence type="ECO:0000313" key="2">
    <source>
        <dbReference type="EMBL" id="CAF1554009.1"/>
    </source>
</evidence>
<protein>
    <submittedName>
        <fullName evidence="2">Uncharacterized protein</fullName>
    </submittedName>
</protein>